<gene>
    <name evidence="1" type="ORF">SEMRO_1394_G268910.1</name>
</gene>
<keyword evidence="2" id="KW-1185">Reference proteome</keyword>
<comment type="caution">
    <text evidence="1">The sequence shown here is derived from an EMBL/GenBank/DDBJ whole genome shotgun (WGS) entry which is preliminary data.</text>
</comment>
<evidence type="ECO:0000313" key="1">
    <source>
        <dbReference type="EMBL" id="CAB9523242.1"/>
    </source>
</evidence>
<evidence type="ECO:0000313" key="2">
    <source>
        <dbReference type="Proteomes" id="UP001153069"/>
    </source>
</evidence>
<dbReference type="AlphaFoldDB" id="A0A9N8HS43"/>
<protein>
    <submittedName>
        <fullName evidence="1">Uncharacterized protein</fullName>
    </submittedName>
</protein>
<dbReference type="EMBL" id="CAICTM010001392">
    <property type="protein sequence ID" value="CAB9523242.1"/>
    <property type="molecule type" value="Genomic_DNA"/>
</dbReference>
<dbReference type="Proteomes" id="UP001153069">
    <property type="component" value="Unassembled WGS sequence"/>
</dbReference>
<sequence>MSMPPPGSSRNLGKNYALAWNTGGGTHMTLVYLTNVKRGYEQNRVKTLVEDYLDANEVPEQLLLRVGDMTTKRCVSVCNPEIAALQVALHDFLRERGFEMRPLRPPHIDLRGQSDVILDETVGTRNWNW</sequence>
<proteinExistence type="predicted"/>
<accession>A0A9N8HS43</accession>
<name>A0A9N8HS43_9STRA</name>
<reference evidence="1" key="1">
    <citation type="submission" date="2020-06" db="EMBL/GenBank/DDBJ databases">
        <authorList>
            <consortium name="Plant Systems Biology data submission"/>
        </authorList>
    </citation>
    <scope>NUCLEOTIDE SEQUENCE</scope>
    <source>
        <strain evidence="1">D6</strain>
    </source>
</reference>
<organism evidence="1 2">
    <name type="scientific">Seminavis robusta</name>
    <dbReference type="NCBI Taxonomy" id="568900"/>
    <lineage>
        <taxon>Eukaryota</taxon>
        <taxon>Sar</taxon>
        <taxon>Stramenopiles</taxon>
        <taxon>Ochrophyta</taxon>
        <taxon>Bacillariophyta</taxon>
        <taxon>Bacillariophyceae</taxon>
        <taxon>Bacillariophycidae</taxon>
        <taxon>Naviculales</taxon>
        <taxon>Naviculaceae</taxon>
        <taxon>Seminavis</taxon>
    </lineage>
</organism>